<dbReference type="InterPro" id="IPR004381">
    <property type="entry name" value="Glycerate_kinase"/>
</dbReference>
<evidence type="ECO:0000256" key="1">
    <source>
        <dbReference type="ARBA" id="ARBA00006284"/>
    </source>
</evidence>
<dbReference type="RefSeq" id="WP_014372856.1">
    <property type="nucleotide sequence ID" value="NZ_AP018492.1"/>
</dbReference>
<dbReference type="InterPro" id="IPR036129">
    <property type="entry name" value="Glycerate_kinase_sf"/>
</dbReference>
<gene>
    <name evidence="5" type="ORF">DAT561_0072</name>
</gene>
<dbReference type="PANTHER" id="PTHR21599">
    <property type="entry name" value="GLYCERATE KINASE"/>
    <property type="match status" value="1"/>
</dbReference>
<evidence type="ECO:0000256" key="4">
    <source>
        <dbReference type="PIRNR" id="PIRNR006078"/>
    </source>
</evidence>
<dbReference type="GeneID" id="57042641"/>
<keyword evidence="2 4" id="KW-0808">Transferase</keyword>
<dbReference type="PANTHER" id="PTHR21599:SF0">
    <property type="entry name" value="GLYCERATE KINASE"/>
    <property type="match status" value="1"/>
</dbReference>
<dbReference type="EMBL" id="AP018492">
    <property type="protein sequence ID" value="BBC60242.1"/>
    <property type="molecule type" value="Genomic_DNA"/>
</dbReference>
<evidence type="ECO:0000313" key="6">
    <source>
        <dbReference type="Proteomes" id="UP000269226"/>
    </source>
</evidence>
<keyword evidence="3 4" id="KW-0418">Kinase</keyword>
<evidence type="ECO:0000256" key="3">
    <source>
        <dbReference type="ARBA" id="ARBA00022777"/>
    </source>
</evidence>
<name>A0A2Z5Y097_9ENTE</name>
<dbReference type="SUPFAM" id="SSF110738">
    <property type="entry name" value="Glycerate kinase I"/>
    <property type="match status" value="1"/>
</dbReference>
<dbReference type="Gene3D" id="3.90.1510.10">
    <property type="entry name" value="Glycerate kinase, domain 2"/>
    <property type="match status" value="1"/>
</dbReference>
<comment type="similarity">
    <text evidence="1 4">Belongs to the glycerate kinase type-1 family.</text>
</comment>
<accession>A0A2Z5Y097</accession>
<proteinExistence type="inferred from homology"/>
<dbReference type="Pfam" id="PF02595">
    <property type="entry name" value="Gly_kinase"/>
    <property type="match status" value="1"/>
</dbReference>
<evidence type="ECO:0000313" key="5">
    <source>
        <dbReference type="EMBL" id="BBC60242.1"/>
    </source>
</evidence>
<sequence length="387" mass="40935">MKMNKILIAMDSFKGSATSKEVGEWVKTGMMNVTQNLDISVLSVADGGEGTLDSLIKGNKGNIYRQIVQDPLGRKISARFGMLDKTTAVIEMAEASGITLIEQNESNALRASTFGVGELLLAAIEKGAEVVYIGIGGSATTDGGAGMAQALGVKMLDATGNSIKPGVQGLETLAHISLNEMDKRIPTIKIKILSDVTNPLTGNTGAAAVYGLQKGIPEKMIAEVDKWLENYSTILKKDLGIDIEQTSGSGAAGGLGAGLLAFTNATMTHGIDEILCLLNFEKRILDVDLIITGEGKMDNQSVHGKAPIGIAKIAKAKNIPVIAIVANRDSDLTMVYQAGIDLVLSIIDSPMTLDNAIENVKQHTITTGETAIRAFLLGRKRNKVEKE</sequence>
<dbReference type="AlphaFoldDB" id="A0A2Z5Y097"/>
<dbReference type="PIRSF" id="PIRSF006078">
    <property type="entry name" value="GlxK"/>
    <property type="match status" value="1"/>
</dbReference>
<dbReference type="InterPro" id="IPR018193">
    <property type="entry name" value="Glyc_kinase_flavodox-like_fold"/>
</dbReference>
<dbReference type="Gene3D" id="3.40.50.10350">
    <property type="entry name" value="Glycerate kinase, domain 1"/>
    <property type="match status" value="1"/>
</dbReference>
<organism evidence="5 6">
    <name type="scientific">Melissococcus plutonius</name>
    <dbReference type="NCBI Taxonomy" id="33970"/>
    <lineage>
        <taxon>Bacteria</taxon>
        <taxon>Bacillati</taxon>
        <taxon>Bacillota</taxon>
        <taxon>Bacilli</taxon>
        <taxon>Lactobacillales</taxon>
        <taxon>Enterococcaceae</taxon>
        <taxon>Melissococcus</taxon>
    </lineage>
</organism>
<reference evidence="5 6" key="1">
    <citation type="submission" date="2018-01" db="EMBL/GenBank/DDBJ databases">
        <title>Whole genome sequence of Melissococcus plutonius DAT561.</title>
        <authorList>
            <person name="Okumura K."/>
            <person name="Takamatsu D."/>
            <person name="Okura M."/>
        </authorList>
    </citation>
    <scope>NUCLEOTIDE SEQUENCE [LARGE SCALE GENOMIC DNA]</scope>
    <source>
        <strain evidence="5 6">DAT561</strain>
    </source>
</reference>
<protein>
    <submittedName>
        <fullName evidence="5">Glycerate kinase</fullName>
        <ecNumber evidence="5">2.7.1.31</ecNumber>
    </submittedName>
</protein>
<evidence type="ECO:0000256" key="2">
    <source>
        <dbReference type="ARBA" id="ARBA00022679"/>
    </source>
</evidence>
<dbReference type="EC" id="2.7.1.31" evidence="5"/>
<dbReference type="GO" id="GO:0008887">
    <property type="term" value="F:glycerate kinase activity"/>
    <property type="evidence" value="ECO:0007669"/>
    <property type="project" value="UniProtKB-UniRule"/>
</dbReference>
<dbReference type="GO" id="GO:0031388">
    <property type="term" value="P:organic acid phosphorylation"/>
    <property type="evidence" value="ECO:0007669"/>
    <property type="project" value="UniProtKB-UniRule"/>
</dbReference>
<dbReference type="Proteomes" id="UP000269226">
    <property type="component" value="Chromosome"/>
</dbReference>
<dbReference type="NCBIfam" id="TIGR00045">
    <property type="entry name" value="glycerate kinase"/>
    <property type="match status" value="1"/>
</dbReference>
<dbReference type="InterPro" id="IPR018197">
    <property type="entry name" value="Glycerate_kinase_RE-like"/>
</dbReference>